<evidence type="ECO:0000313" key="7">
    <source>
        <dbReference type="EMBL" id="SDF42194.1"/>
    </source>
</evidence>
<dbReference type="PANTHER" id="PTHR30468:SF1">
    <property type="entry name" value="ALPHA-KETOGLUTARATE-DEPENDENT SULFONATE DIOXYGENASE"/>
    <property type="match status" value="1"/>
</dbReference>
<dbReference type="InterPro" id="IPR003819">
    <property type="entry name" value="TauD/TfdA-like"/>
</dbReference>
<keyword evidence="4" id="KW-0560">Oxidoreductase</keyword>
<keyword evidence="2" id="KW-0479">Metal-binding</keyword>
<evidence type="ECO:0000256" key="5">
    <source>
        <dbReference type="ARBA" id="ARBA00023004"/>
    </source>
</evidence>
<dbReference type="AlphaFoldDB" id="A0A8G2EXJ8"/>
<dbReference type="GO" id="GO:0016706">
    <property type="term" value="F:2-oxoglutarate-dependent dioxygenase activity"/>
    <property type="evidence" value="ECO:0007669"/>
    <property type="project" value="TreeGrafter"/>
</dbReference>
<evidence type="ECO:0000259" key="6">
    <source>
        <dbReference type="Pfam" id="PF02668"/>
    </source>
</evidence>
<dbReference type="SUPFAM" id="SSF51197">
    <property type="entry name" value="Clavaminate synthase-like"/>
    <property type="match status" value="1"/>
</dbReference>
<dbReference type="Pfam" id="PF02668">
    <property type="entry name" value="TauD"/>
    <property type="match status" value="1"/>
</dbReference>
<dbReference type="RefSeq" id="WP_093149012.1">
    <property type="nucleotide sequence ID" value="NZ_FNBW01000003.1"/>
</dbReference>
<sequence>MQPYETITVKPIGGTMGAEVSGVDLSKELGNETFSEIHRAFLENQLLVFHDQDLTIEQNKAFAQRFGPLVPYPFVKGLEAHPEVFEIRKEPDEEKNFGGAWHTDMSFDERPPIATMLYAHEVPSRGGDTVLANLYRAYETLSPTLRGFVDGLTGVYSGDLKGRRGGRAALMSSTRFDTANVENAPKMESEHPLVRTHAETGRKALYISGSHLYRIKELADKESDALVAFLKAHAGTLDFTARASYRKGTLVIWDNRCTQHMALNDYPGERRVMHRLTIGGGDRPH</sequence>
<dbReference type="Gene3D" id="3.60.130.10">
    <property type="entry name" value="Clavaminate synthase-like"/>
    <property type="match status" value="1"/>
</dbReference>
<keyword evidence="8" id="KW-1185">Reference proteome</keyword>
<dbReference type="OrthoDB" id="7346227at2"/>
<dbReference type="Proteomes" id="UP000198615">
    <property type="component" value="Unassembled WGS sequence"/>
</dbReference>
<name>A0A8G2EXJ8_9PROT</name>
<dbReference type="InterPro" id="IPR042098">
    <property type="entry name" value="TauD-like_sf"/>
</dbReference>
<keyword evidence="5" id="KW-0408">Iron</keyword>
<dbReference type="InterPro" id="IPR051323">
    <property type="entry name" value="AtsK-like"/>
</dbReference>
<dbReference type="GO" id="GO:0046872">
    <property type="term" value="F:metal ion binding"/>
    <property type="evidence" value="ECO:0007669"/>
    <property type="project" value="UniProtKB-KW"/>
</dbReference>
<organism evidence="7 8">
    <name type="scientific">Thalassobaculum litoreum DSM 18839</name>
    <dbReference type="NCBI Taxonomy" id="1123362"/>
    <lineage>
        <taxon>Bacteria</taxon>
        <taxon>Pseudomonadati</taxon>
        <taxon>Pseudomonadota</taxon>
        <taxon>Alphaproteobacteria</taxon>
        <taxon>Rhodospirillales</taxon>
        <taxon>Thalassobaculaceae</taxon>
        <taxon>Thalassobaculum</taxon>
    </lineage>
</organism>
<dbReference type="EMBL" id="FNBW01000003">
    <property type="protein sequence ID" value="SDF42194.1"/>
    <property type="molecule type" value="Genomic_DNA"/>
</dbReference>
<evidence type="ECO:0000313" key="8">
    <source>
        <dbReference type="Proteomes" id="UP000198615"/>
    </source>
</evidence>
<gene>
    <name evidence="7" type="ORF">SAMN05660686_01276</name>
</gene>
<comment type="caution">
    <text evidence="7">The sequence shown here is derived from an EMBL/GenBank/DDBJ whole genome shotgun (WGS) entry which is preliminary data.</text>
</comment>
<comment type="similarity">
    <text evidence="1">Belongs to the TfdA dioxygenase family.</text>
</comment>
<evidence type="ECO:0000256" key="3">
    <source>
        <dbReference type="ARBA" id="ARBA00022964"/>
    </source>
</evidence>
<proteinExistence type="inferred from homology"/>
<evidence type="ECO:0000256" key="1">
    <source>
        <dbReference type="ARBA" id="ARBA00005896"/>
    </source>
</evidence>
<keyword evidence="3 7" id="KW-0223">Dioxygenase</keyword>
<evidence type="ECO:0000256" key="2">
    <source>
        <dbReference type="ARBA" id="ARBA00022723"/>
    </source>
</evidence>
<feature type="domain" description="TauD/TfdA-like" evidence="6">
    <location>
        <begin position="9"/>
        <end position="277"/>
    </location>
</feature>
<dbReference type="GO" id="GO:0005737">
    <property type="term" value="C:cytoplasm"/>
    <property type="evidence" value="ECO:0007669"/>
    <property type="project" value="TreeGrafter"/>
</dbReference>
<dbReference type="PANTHER" id="PTHR30468">
    <property type="entry name" value="ALPHA-KETOGLUTARATE-DEPENDENT SULFONATE DIOXYGENASE"/>
    <property type="match status" value="1"/>
</dbReference>
<accession>A0A8G2EXJ8</accession>
<evidence type="ECO:0000256" key="4">
    <source>
        <dbReference type="ARBA" id="ARBA00023002"/>
    </source>
</evidence>
<protein>
    <submittedName>
        <fullName evidence="7">Taurine dioxygenase</fullName>
    </submittedName>
</protein>
<reference evidence="7 8" key="1">
    <citation type="submission" date="2016-10" db="EMBL/GenBank/DDBJ databases">
        <authorList>
            <person name="Varghese N."/>
            <person name="Submissions S."/>
        </authorList>
    </citation>
    <scope>NUCLEOTIDE SEQUENCE [LARGE SCALE GENOMIC DNA]</scope>
    <source>
        <strain evidence="7 8">DSM 18839</strain>
    </source>
</reference>